<reference evidence="2" key="1">
    <citation type="submission" date="2015-07" db="EMBL/GenBank/DDBJ databases">
        <title>Near-Complete Genome Sequence of the Cellulolytic Bacterium Bacteroides (Pseudobacteroides) cellulosolvens ATCC 35603.</title>
        <authorList>
            <person name="Dassa B."/>
            <person name="Utturkar S.M."/>
            <person name="Klingeman D.M."/>
            <person name="Hurt R.A."/>
            <person name="Keller M."/>
            <person name="Xu J."/>
            <person name="Reddy Y.H.K."/>
            <person name="Borovok I."/>
            <person name="Grinberg I.R."/>
            <person name="Lamed R."/>
            <person name="Zhivin O."/>
            <person name="Bayer E.A."/>
            <person name="Brown S.D."/>
        </authorList>
    </citation>
    <scope>NUCLEOTIDE SEQUENCE [LARGE SCALE GENOMIC DNA]</scope>
    <source>
        <strain evidence="2">DSM 2933</strain>
    </source>
</reference>
<gene>
    <name evidence="1" type="ORF">Bccel_5716</name>
</gene>
<dbReference type="RefSeq" id="WP_036940114.1">
    <property type="nucleotide sequence ID" value="NZ_JQKC01000010.1"/>
</dbReference>
<protein>
    <submittedName>
        <fullName evidence="1">Uncharacterized protein</fullName>
    </submittedName>
</protein>
<organism evidence="1 2">
    <name type="scientific">Pseudobacteroides cellulosolvens ATCC 35603 = DSM 2933</name>
    <dbReference type="NCBI Taxonomy" id="398512"/>
    <lineage>
        <taxon>Bacteria</taxon>
        <taxon>Bacillati</taxon>
        <taxon>Bacillota</taxon>
        <taxon>Clostridia</taxon>
        <taxon>Eubacteriales</taxon>
        <taxon>Oscillospiraceae</taxon>
        <taxon>Pseudobacteroides</taxon>
    </lineage>
</organism>
<keyword evidence="2" id="KW-1185">Reference proteome</keyword>
<evidence type="ECO:0000313" key="1">
    <source>
        <dbReference type="EMBL" id="KNY30436.1"/>
    </source>
</evidence>
<dbReference type="AlphaFoldDB" id="A0A0L6JX59"/>
<evidence type="ECO:0000313" key="2">
    <source>
        <dbReference type="Proteomes" id="UP000036923"/>
    </source>
</evidence>
<sequence>MDIELELVKLCNEFLVYVNELHKDDSIDTEMLSKMSRNKMQFLQSRKDKLRSFPNVIIAKSL</sequence>
<dbReference type="EMBL" id="LGTC01000001">
    <property type="protein sequence ID" value="KNY30436.1"/>
    <property type="molecule type" value="Genomic_DNA"/>
</dbReference>
<dbReference type="Proteomes" id="UP000036923">
    <property type="component" value="Unassembled WGS sequence"/>
</dbReference>
<proteinExistence type="predicted"/>
<accession>A0A0L6JX59</accession>
<name>A0A0L6JX59_9FIRM</name>
<comment type="caution">
    <text evidence="1">The sequence shown here is derived from an EMBL/GenBank/DDBJ whole genome shotgun (WGS) entry which is preliminary data.</text>
</comment>